<evidence type="ECO:0000256" key="1">
    <source>
        <dbReference type="SAM" id="MobiDB-lite"/>
    </source>
</evidence>
<evidence type="ECO:0000259" key="2">
    <source>
        <dbReference type="PROSITE" id="PS51166"/>
    </source>
</evidence>
<comment type="caution">
    <text evidence="3">The sequence shown here is derived from an EMBL/GenBank/DDBJ whole genome shotgun (WGS) entry which is preliminary data.</text>
</comment>
<name>A0A2V0PK33_9CHLO</name>
<dbReference type="InterPro" id="IPR013784">
    <property type="entry name" value="Carb-bd-like_fold"/>
</dbReference>
<feature type="region of interest" description="Disordered" evidence="1">
    <location>
        <begin position="1"/>
        <end position="23"/>
    </location>
</feature>
<feature type="domain" description="CBM20" evidence="2">
    <location>
        <begin position="26"/>
        <end position="173"/>
    </location>
</feature>
<keyword evidence="4" id="KW-1185">Reference proteome</keyword>
<dbReference type="GO" id="GO:0016020">
    <property type="term" value="C:membrane"/>
    <property type="evidence" value="ECO:0007669"/>
    <property type="project" value="TreeGrafter"/>
</dbReference>
<organism evidence="3 4">
    <name type="scientific">Raphidocelis subcapitata</name>
    <dbReference type="NCBI Taxonomy" id="307507"/>
    <lineage>
        <taxon>Eukaryota</taxon>
        <taxon>Viridiplantae</taxon>
        <taxon>Chlorophyta</taxon>
        <taxon>core chlorophytes</taxon>
        <taxon>Chlorophyceae</taxon>
        <taxon>CS clade</taxon>
        <taxon>Sphaeropleales</taxon>
        <taxon>Selenastraceae</taxon>
        <taxon>Raphidocelis</taxon>
    </lineage>
</organism>
<dbReference type="PROSITE" id="PS51166">
    <property type="entry name" value="CBM20"/>
    <property type="match status" value="1"/>
</dbReference>
<evidence type="ECO:0000313" key="4">
    <source>
        <dbReference type="Proteomes" id="UP000247498"/>
    </source>
</evidence>
<dbReference type="PANTHER" id="PTHR15048:SF0">
    <property type="entry name" value="STARCH-BINDING DOMAIN-CONTAINING PROTEIN 1"/>
    <property type="match status" value="1"/>
</dbReference>
<dbReference type="SUPFAM" id="SSF49452">
    <property type="entry name" value="Starch-binding domain-like"/>
    <property type="match status" value="1"/>
</dbReference>
<evidence type="ECO:0000313" key="3">
    <source>
        <dbReference type="EMBL" id="GBF97677.1"/>
    </source>
</evidence>
<dbReference type="Pfam" id="PF00686">
    <property type="entry name" value="CBM_20"/>
    <property type="match status" value="1"/>
</dbReference>
<feature type="region of interest" description="Disordered" evidence="1">
    <location>
        <begin position="173"/>
        <end position="232"/>
    </location>
</feature>
<dbReference type="InterPro" id="IPR002044">
    <property type="entry name" value="CBM20"/>
</dbReference>
<gene>
    <name evidence="3" type="ORF">Rsub_09735</name>
</gene>
<reference evidence="3 4" key="1">
    <citation type="journal article" date="2018" name="Sci. Rep.">
        <title>Raphidocelis subcapitata (=Pseudokirchneriella subcapitata) provides an insight into genome evolution and environmental adaptations in the Sphaeropleales.</title>
        <authorList>
            <person name="Suzuki S."/>
            <person name="Yamaguchi H."/>
            <person name="Nakajima N."/>
            <person name="Kawachi M."/>
        </authorList>
    </citation>
    <scope>NUCLEOTIDE SEQUENCE [LARGE SCALE GENOMIC DNA]</scope>
    <source>
        <strain evidence="3 4">NIES-35</strain>
    </source>
</reference>
<proteinExistence type="predicted"/>
<dbReference type="Gene3D" id="2.60.40.10">
    <property type="entry name" value="Immunoglobulins"/>
    <property type="match status" value="1"/>
</dbReference>
<dbReference type="GO" id="GO:2001070">
    <property type="term" value="F:starch binding"/>
    <property type="evidence" value="ECO:0007669"/>
    <property type="project" value="InterPro"/>
</dbReference>
<dbReference type="EMBL" id="BDRX01000105">
    <property type="protein sequence ID" value="GBF97677.1"/>
    <property type="molecule type" value="Genomic_DNA"/>
</dbReference>
<dbReference type="InParanoid" id="A0A2V0PK33"/>
<dbReference type="InterPro" id="IPR013783">
    <property type="entry name" value="Ig-like_fold"/>
</dbReference>
<dbReference type="OrthoDB" id="550577at2759"/>
<dbReference type="SMART" id="SM01065">
    <property type="entry name" value="CBM_2"/>
    <property type="match status" value="1"/>
</dbReference>
<dbReference type="PANTHER" id="PTHR15048">
    <property type="entry name" value="STARCH-BINDING DOMAIN-CONTAINING PROTEIN 1"/>
    <property type="match status" value="1"/>
</dbReference>
<dbReference type="Proteomes" id="UP000247498">
    <property type="component" value="Unassembled WGS sequence"/>
</dbReference>
<protein>
    <recommendedName>
        <fullName evidence="2">CBM20 domain-containing protein</fullName>
    </recommendedName>
</protein>
<accession>A0A2V0PK33</accession>
<sequence>MRTVLRVPPQPPQQQPLEWERERGREKKPRLVRVRLSVHYRVHSRQMLCIGGSQMPFGWSFLSIAKVPMTWTAGDVWRTEVLLPAGQRVEYKYVILEEQDWTKLENEDAEGIVEVTYRSGSEPGEPPDVTVIQKQMAIVAWQPGPNRIVQVPTEEEITAAQPGKVVDRVPARAPRSAFEPPSAPDPFAGTSETFTVTGEGEPFLDRHDVWGWSPSKGESTRPPNMRGLRFDN</sequence>
<dbReference type="AlphaFoldDB" id="A0A2V0PK33"/>